<dbReference type="EMBL" id="CAJHIT010000005">
    <property type="protein sequence ID" value="CAD6502083.1"/>
    <property type="molecule type" value="Genomic_DNA"/>
</dbReference>
<dbReference type="AlphaFoldDB" id="A0A9W4D0I0"/>
<protein>
    <submittedName>
        <fullName evidence="1">BgTH12-02325</fullName>
    </submittedName>
</protein>
<reference evidence="1" key="1">
    <citation type="submission" date="2020-10" db="EMBL/GenBank/DDBJ databases">
        <authorList>
            <person name="Muller C M."/>
        </authorList>
    </citation>
    <scope>NUCLEOTIDE SEQUENCE</scope>
    <source>
        <strain evidence="1">THUN-12</strain>
    </source>
</reference>
<name>A0A9W4D0I0_BLUGR</name>
<accession>A0A9W4D0I0</accession>
<evidence type="ECO:0000313" key="2">
    <source>
        <dbReference type="Proteomes" id="UP000683417"/>
    </source>
</evidence>
<sequence length="39" mass="4237">MLSAVAVLVESPKKATIILQHMEAIAARFGNAVIERQET</sequence>
<proteinExistence type="predicted"/>
<gene>
    <name evidence="1" type="ORF">BGTH12_LOCUS3441</name>
</gene>
<evidence type="ECO:0000313" key="1">
    <source>
        <dbReference type="EMBL" id="CAD6502083.1"/>
    </source>
</evidence>
<dbReference type="Proteomes" id="UP000683417">
    <property type="component" value="Unassembled WGS sequence"/>
</dbReference>
<comment type="caution">
    <text evidence="1">The sequence shown here is derived from an EMBL/GenBank/DDBJ whole genome shotgun (WGS) entry which is preliminary data.</text>
</comment>
<organism evidence="1 2">
    <name type="scientific">Blumeria graminis f. sp. triticale</name>
    <dbReference type="NCBI Taxonomy" id="1689686"/>
    <lineage>
        <taxon>Eukaryota</taxon>
        <taxon>Fungi</taxon>
        <taxon>Dikarya</taxon>
        <taxon>Ascomycota</taxon>
        <taxon>Pezizomycotina</taxon>
        <taxon>Leotiomycetes</taxon>
        <taxon>Erysiphales</taxon>
        <taxon>Erysiphaceae</taxon>
        <taxon>Blumeria</taxon>
    </lineage>
</organism>